<accession>A0ABR6WTW7</accession>
<gene>
    <name evidence="3" type="ORF">GH808_06060</name>
</gene>
<dbReference type="InterPro" id="IPR038765">
    <property type="entry name" value="Papain-like_cys_pep_sf"/>
</dbReference>
<evidence type="ECO:0000256" key="1">
    <source>
        <dbReference type="SAM" id="SignalP"/>
    </source>
</evidence>
<dbReference type="Gene3D" id="2.60.40.3760">
    <property type="match status" value="1"/>
</dbReference>
<keyword evidence="4" id="KW-1185">Reference proteome</keyword>
<dbReference type="RefSeq" id="WP_186841887.1">
    <property type="nucleotide sequence ID" value="NZ_WJBC01000006.1"/>
</dbReference>
<proteinExistence type="predicted"/>
<dbReference type="InterPro" id="IPR007921">
    <property type="entry name" value="CHAP_dom"/>
</dbReference>
<dbReference type="Pfam" id="PF08481">
    <property type="entry name" value="GBS_Bsp-like"/>
    <property type="match status" value="1"/>
</dbReference>
<feature type="chain" id="PRO_5045792609" evidence="1">
    <location>
        <begin position="29"/>
        <end position="314"/>
    </location>
</feature>
<dbReference type="SUPFAM" id="SSF54001">
    <property type="entry name" value="Cysteine proteinases"/>
    <property type="match status" value="1"/>
</dbReference>
<dbReference type="EMBL" id="WJBC01000006">
    <property type="protein sequence ID" value="MBC3804000.1"/>
    <property type="molecule type" value="Genomic_DNA"/>
</dbReference>
<evidence type="ECO:0000259" key="2">
    <source>
        <dbReference type="PROSITE" id="PS50911"/>
    </source>
</evidence>
<comment type="caution">
    <text evidence="3">The sequence shown here is derived from an EMBL/GenBank/DDBJ whole genome shotgun (WGS) entry which is preliminary data.</text>
</comment>
<protein>
    <submittedName>
        <fullName evidence="3">CHAP domain-containing protein</fullName>
    </submittedName>
</protein>
<sequence length="314" mass="33434">MKKNLIKSVCVSLAFVFCLGVVPGPVMAEEQTVDVTQIAQAVETVQAESAASLPNLFSARTTAPGSDNTYFFADNPYAQGGYGMPNCTAYAFGRAYEILGTKPNLGMGNANSWWAYNLSTGYYPSGSTPKLGAVICWGGSSDGHVAIVEAINGDTVTLSESTYSGIYFQNYTYTIGAEDSTSVGGFQGYIYIGDYIDAASDTTPPGLSDVLVTDFEGKGIRVTALVSDDLSGVTKVNFPVWTENGGQDDLIWHEGTVEGNVASCYIPYSEHNNELGDYKVHVYAYDKAGLYSMIGTSITRADTFTSLGEVALNS</sequence>
<evidence type="ECO:0000313" key="4">
    <source>
        <dbReference type="Proteomes" id="UP000603234"/>
    </source>
</evidence>
<name>A0ABR6WTW7_9FIRM</name>
<dbReference type="PROSITE" id="PS50911">
    <property type="entry name" value="CHAP"/>
    <property type="match status" value="1"/>
</dbReference>
<feature type="signal peptide" evidence="1">
    <location>
        <begin position="1"/>
        <end position="28"/>
    </location>
</feature>
<dbReference type="Proteomes" id="UP000603234">
    <property type="component" value="Unassembled WGS sequence"/>
</dbReference>
<dbReference type="Pfam" id="PF05257">
    <property type="entry name" value="CHAP"/>
    <property type="match status" value="1"/>
</dbReference>
<feature type="domain" description="Peptidase C51" evidence="2">
    <location>
        <begin position="62"/>
        <end position="191"/>
    </location>
</feature>
<reference evidence="3 4" key="1">
    <citation type="journal article" date="2020" name="mSystems">
        <title>Defining Genomic and Predicted Metabolic Features of the Acetobacterium Genus.</title>
        <authorList>
            <person name="Ross D.E."/>
            <person name="Marshall C.W."/>
            <person name="Gulliver D."/>
            <person name="May H.D."/>
            <person name="Norman R.S."/>
        </authorList>
    </citation>
    <scope>NUCLEOTIDE SEQUENCE [LARGE SCALE GENOMIC DNA]</scope>
    <source>
        <strain evidence="3 4">DSM 8238</strain>
    </source>
</reference>
<dbReference type="InterPro" id="IPR013688">
    <property type="entry name" value="GBS_Bsp-like"/>
</dbReference>
<dbReference type="Gene3D" id="3.90.1720.10">
    <property type="entry name" value="endopeptidase domain like (from Nostoc punctiforme)"/>
    <property type="match status" value="1"/>
</dbReference>
<keyword evidence="1" id="KW-0732">Signal</keyword>
<organism evidence="3 4">
    <name type="scientific">Acetobacterium fimetarium</name>
    <dbReference type="NCBI Taxonomy" id="52691"/>
    <lineage>
        <taxon>Bacteria</taxon>
        <taxon>Bacillati</taxon>
        <taxon>Bacillota</taxon>
        <taxon>Clostridia</taxon>
        <taxon>Eubacteriales</taxon>
        <taxon>Eubacteriaceae</taxon>
        <taxon>Acetobacterium</taxon>
    </lineage>
</organism>
<evidence type="ECO:0000313" key="3">
    <source>
        <dbReference type="EMBL" id="MBC3804000.1"/>
    </source>
</evidence>